<dbReference type="Proteomes" id="UP001209076">
    <property type="component" value="Unassembled WGS sequence"/>
</dbReference>
<dbReference type="SUPFAM" id="SSF101898">
    <property type="entry name" value="NHL repeat"/>
    <property type="match status" value="1"/>
</dbReference>
<organism evidence="4 5">
    <name type="scientific">Paracholeplasma vituli</name>
    <dbReference type="NCBI Taxonomy" id="69473"/>
    <lineage>
        <taxon>Bacteria</taxon>
        <taxon>Bacillati</taxon>
        <taxon>Mycoplasmatota</taxon>
        <taxon>Mollicutes</taxon>
        <taxon>Acholeplasmatales</taxon>
        <taxon>Acholeplasmataceae</taxon>
        <taxon>Paracholeplasma</taxon>
    </lineage>
</organism>
<keyword evidence="5" id="KW-1185">Reference proteome</keyword>
<dbReference type="SUPFAM" id="SSF48452">
    <property type="entry name" value="TPR-like"/>
    <property type="match status" value="1"/>
</dbReference>
<evidence type="ECO:0000256" key="1">
    <source>
        <dbReference type="ARBA" id="ARBA00022737"/>
    </source>
</evidence>
<feature type="transmembrane region" description="Helical" evidence="2">
    <location>
        <begin position="448"/>
        <end position="465"/>
    </location>
</feature>
<dbReference type="Gene3D" id="2.120.10.30">
    <property type="entry name" value="TolB, C-terminal domain"/>
    <property type="match status" value="1"/>
</dbReference>
<sequence>MKKLLLFTLILLGIAFSNVNLEAAYNYAFWDTIDSSEAMHVLRVIDNSNIKSDLGVEKPITLGDLRDVFYYEDSIYVSDATSNKIHVFNENYDYVRSLPDPADALGQLNSPQGIHVLNDLLYVADYNNNRIAIFDLTNDRLVQEVKNPNDAIFDNLVFKPLRVSVDRTGRMNVIAYDVYEGIMEFDIEGNFNRYFGTNTIKLSVLDALIYRFSTKEQREKMALKLQTSFTSMDIDDDGYIYTASRLEYWAPVKKLNFKGRNILESKGYVGVVGDAKFQETDNRTTTGPSAIIDVAVHGDNERFTILDNTRGRLFTYDIEGNLLYISGGKGSEQNKLSGPTAVTYQNERILVTDNVSNSLMVFEPIAFGELVNLATTQYYDMEYVAAKTTWESVLKLNSNYFLAYAGIGRAQLREGNHKQAMTNLKLGYDYYNYSKAFEQNRNEQLANTLPYVLVGGFVIMGILLAKSIKNAIKREGDD</sequence>
<dbReference type="PANTHER" id="PTHR24104:SF25">
    <property type="entry name" value="PROTEIN LIN-41"/>
    <property type="match status" value="1"/>
</dbReference>
<dbReference type="RefSeq" id="WP_262095496.1">
    <property type="nucleotide sequence ID" value="NZ_JAOEGN010000002.1"/>
</dbReference>
<dbReference type="InterPro" id="IPR001258">
    <property type="entry name" value="NHL_repeat"/>
</dbReference>
<reference evidence="5" key="1">
    <citation type="submission" date="2023-07" db="EMBL/GenBank/DDBJ databases">
        <title>Novel Mycoplasma species identified in domestic and wild animals.</title>
        <authorList>
            <person name="Volokhov D.V."/>
            <person name="Furtak V.A."/>
            <person name="Zagorodnyaya T.A."/>
        </authorList>
    </citation>
    <scope>NUCLEOTIDE SEQUENCE [LARGE SCALE GENOMIC DNA]</scope>
    <source>
        <strain evidence="5">92-19</strain>
    </source>
</reference>
<dbReference type="InterPro" id="IPR011990">
    <property type="entry name" value="TPR-like_helical_dom_sf"/>
</dbReference>
<keyword evidence="3" id="KW-0732">Signal</keyword>
<name>A0ABT2PXA4_9MOLU</name>
<proteinExistence type="predicted"/>
<comment type="caution">
    <text evidence="4">The sequence shown here is derived from an EMBL/GenBank/DDBJ whole genome shotgun (WGS) entry which is preliminary data.</text>
</comment>
<dbReference type="InterPro" id="IPR011042">
    <property type="entry name" value="6-blade_b-propeller_TolB-like"/>
</dbReference>
<keyword evidence="1" id="KW-0677">Repeat</keyword>
<protein>
    <recommendedName>
        <fullName evidence="6">NHL repeat containing protein</fullName>
    </recommendedName>
</protein>
<keyword evidence="2" id="KW-0812">Transmembrane</keyword>
<dbReference type="PANTHER" id="PTHR24104">
    <property type="entry name" value="E3 UBIQUITIN-PROTEIN LIGASE NHLRC1-RELATED"/>
    <property type="match status" value="1"/>
</dbReference>
<keyword evidence="2" id="KW-1133">Transmembrane helix</keyword>
<dbReference type="Pfam" id="PF01436">
    <property type="entry name" value="NHL"/>
    <property type="match status" value="1"/>
</dbReference>
<feature type="signal peptide" evidence="3">
    <location>
        <begin position="1"/>
        <end position="23"/>
    </location>
</feature>
<dbReference type="Gene3D" id="1.25.40.10">
    <property type="entry name" value="Tetratricopeptide repeat domain"/>
    <property type="match status" value="1"/>
</dbReference>
<evidence type="ECO:0000313" key="4">
    <source>
        <dbReference type="EMBL" id="MCU0104273.1"/>
    </source>
</evidence>
<dbReference type="InterPro" id="IPR050952">
    <property type="entry name" value="TRIM-NHL_E3_ligases"/>
</dbReference>
<evidence type="ECO:0008006" key="6">
    <source>
        <dbReference type="Google" id="ProtNLM"/>
    </source>
</evidence>
<accession>A0ABT2PXA4</accession>
<feature type="chain" id="PRO_5047136389" description="NHL repeat containing protein" evidence="3">
    <location>
        <begin position="24"/>
        <end position="478"/>
    </location>
</feature>
<evidence type="ECO:0000313" key="5">
    <source>
        <dbReference type="Proteomes" id="UP001209076"/>
    </source>
</evidence>
<dbReference type="EMBL" id="JAOEGN010000002">
    <property type="protein sequence ID" value="MCU0104273.1"/>
    <property type="molecule type" value="Genomic_DNA"/>
</dbReference>
<gene>
    <name evidence="4" type="ORF">N7603_01230</name>
</gene>
<evidence type="ECO:0000256" key="3">
    <source>
        <dbReference type="SAM" id="SignalP"/>
    </source>
</evidence>
<evidence type="ECO:0000256" key="2">
    <source>
        <dbReference type="SAM" id="Phobius"/>
    </source>
</evidence>
<keyword evidence="2" id="KW-0472">Membrane</keyword>